<dbReference type="Proteomes" id="UP000807342">
    <property type="component" value="Unassembled WGS sequence"/>
</dbReference>
<keyword evidence="3" id="KW-1185">Reference proteome</keyword>
<sequence>MAHKPRMKATASDPKLSNTTVAFLNAQNQDLHARSIMQMSLLITLPELAQVQVCCELNAISFTYEAPTLSLPPPEIPKEEEDSTNEEMDIHLFNDMLTSLLIWIGKDGFNNKPDCNAHDGLIKCIFKLAKVFNLMMIITLPTPPPPPPCTQPHSDEEDVHMEPPTPAHVFSEAASQTPAPLPMVAMPPPPPLPVTSTTPIPVMPTLSKPGPLSRPSFAEAAVRTLCPTAPPFVPSRQQFFIETSAAAGLSLLGLVDQANNALSHTKSPLHIDSACLTSSGTTCATASIPTQSDLNIVEAMLPPKISGSQVTLPTSQSFIKLIDIPYFMPGTTKLPNGQEIGDQLISSPIPTKLIEHA</sequence>
<dbReference type="EMBL" id="MU151897">
    <property type="protein sequence ID" value="KAF9441472.1"/>
    <property type="molecule type" value="Genomic_DNA"/>
</dbReference>
<evidence type="ECO:0000256" key="1">
    <source>
        <dbReference type="SAM" id="MobiDB-lite"/>
    </source>
</evidence>
<feature type="region of interest" description="Disordered" evidence="1">
    <location>
        <begin position="143"/>
        <end position="162"/>
    </location>
</feature>
<comment type="caution">
    <text evidence="2">The sequence shown here is derived from an EMBL/GenBank/DDBJ whole genome shotgun (WGS) entry which is preliminary data.</text>
</comment>
<reference evidence="2" key="1">
    <citation type="submission" date="2020-11" db="EMBL/GenBank/DDBJ databases">
        <authorList>
            <consortium name="DOE Joint Genome Institute"/>
            <person name="Ahrendt S."/>
            <person name="Riley R."/>
            <person name="Andreopoulos W."/>
            <person name="Labutti K."/>
            <person name="Pangilinan J."/>
            <person name="Ruiz-Duenas F.J."/>
            <person name="Barrasa J.M."/>
            <person name="Sanchez-Garcia M."/>
            <person name="Camarero S."/>
            <person name="Miyauchi S."/>
            <person name="Serrano A."/>
            <person name="Linde D."/>
            <person name="Babiker R."/>
            <person name="Drula E."/>
            <person name="Ayuso-Fernandez I."/>
            <person name="Pacheco R."/>
            <person name="Padilla G."/>
            <person name="Ferreira P."/>
            <person name="Barriuso J."/>
            <person name="Kellner H."/>
            <person name="Castanera R."/>
            <person name="Alfaro M."/>
            <person name="Ramirez L."/>
            <person name="Pisabarro A.G."/>
            <person name="Kuo A."/>
            <person name="Tritt A."/>
            <person name="Lipzen A."/>
            <person name="He G."/>
            <person name="Yan M."/>
            <person name="Ng V."/>
            <person name="Cullen D."/>
            <person name="Martin F."/>
            <person name="Rosso M.-N."/>
            <person name="Henrissat B."/>
            <person name="Hibbett D."/>
            <person name="Martinez A.T."/>
            <person name="Grigoriev I.V."/>
        </authorList>
    </citation>
    <scope>NUCLEOTIDE SEQUENCE</scope>
    <source>
        <strain evidence="2">MF-IS2</strain>
    </source>
</reference>
<accession>A0A9P6BW42</accession>
<evidence type="ECO:0000313" key="2">
    <source>
        <dbReference type="EMBL" id="KAF9441472.1"/>
    </source>
</evidence>
<proteinExistence type="predicted"/>
<name>A0A9P6BW42_9AGAR</name>
<evidence type="ECO:0000313" key="3">
    <source>
        <dbReference type="Proteomes" id="UP000807342"/>
    </source>
</evidence>
<dbReference type="AlphaFoldDB" id="A0A9P6BW42"/>
<organism evidence="2 3">
    <name type="scientific">Macrolepiota fuliginosa MF-IS2</name>
    <dbReference type="NCBI Taxonomy" id="1400762"/>
    <lineage>
        <taxon>Eukaryota</taxon>
        <taxon>Fungi</taxon>
        <taxon>Dikarya</taxon>
        <taxon>Basidiomycota</taxon>
        <taxon>Agaricomycotina</taxon>
        <taxon>Agaricomycetes</taxon>
        <taxon>Agaricomycetidae</taxon>
        <taxon>Agaricales</taxon>
        <taxon>Agaricineae</taxon>
        <taxon>Agaricaceae</taxon>
        <taxon>Macrolepiota</taxon>
    </lineage>
</organism>
<gene>
    <name evidence="2" type="ORF">P691DRAFT_766245</name>
</gene>
<protein>
    <submittedName>
        <fullName evidence="2">Uncharacterized protein</fullName>
    </submittedName>
</protein>